<protein>
    <submittedName>
        <fullName evidence="8">Peptidase S8/S53 subtilisin kexin sedolisin</fullName>
    </submittedName>
</protein>
<evidence type="ECO:0000256" key="1">
    <source>
        <dbReference type="ARBA" id="ARBA00011073"/>
    </source>
</evidence>
<dbReference type="InterPro" id="IPR015500">
    <property type="entry name" value="Peptidase_S8_subtilisin-rel"/>
</dbReference>
<dbReference type="PROSITE" id="PS51892">
    <property type="entry name" value="SUBTILASE"/>
    <property type="match status" value="1"/>
</dbReference>
<dbReference type="InterPro" id="IPR023828">
    <property type="entry name" value="Peptidase_S8_Ser-AS"/>
</dbReference>
<dbReference type="OrthoDB" id="7237710at2"/>
<dbReference type="Pfam" id="PF00082">
    <property type="entry name" value="Peptidase_S8"/>
    <property type="match status" value="2"/>
</dbReference>
<feature type="region of interest" description="Disordered" evidence="6">
    <location>
        <begin position="1"/>
        <end position="31"/>
    </location>
</feature>
<dbReference type="PANTHER" id="PTHR43806:SF11">
    <property type="entry name" value="CEREVISIN-RELATED"/>
    <property type="match status" value="1"/>
</dbReference>
<feature type="active site" description="Charge relay system" evidence="5">
    <location>
        <position position="617"/>
    </location>
</feature>
<organism evidence="8 9">
    <name type="scientific">Vineibacter terrae</name>
    <dbReference type="NCBI Taxonomy" id="2586908"/>
    <lineage>
        <taxon>Bacteria</taxon>
        <taxon>Pseudomonadati</taxon>
        <taxon>Pseudomonadota</taxon>
        <taxon>Alphaproteobacteria</taxon>
        <taxon>Hyphomicrobiales</taxon>
        <taxon>Vineibacter</taxon>
    </lineage>
</organism>
<evidence type="ECO:0000256" key="2">
    <source>
        <dbReference type="ARBA" id="ARBA00022670"/>
    </source>
</evidence>
<comment type="caution">
    <text evidence="8">The sequence shown here is derived from an EMBL/GenBank/DDBJ whole genome shotgun (WGS) entry which is preliminary data.</text>
</comment>
<reference evidence="8 9" key="1">
    <citation type="submission" date="2019-06" db="EMBL/GenBank/DDBJ databases">
        <title>New taxonomy in bacterial strain CC-CFT640, isolated from vineyard.</title>
        <authorList>
            <person name="Lin S.-Y."/>
            <person name="Tsai C.-F."/>
            <person name="Young C.-C."/>
        </authorList>
    </citation>
    <scope>NUCLEOTIDE SEQUENCE [LARGE SCALE GENOMIC DNA]</scope>
    <source>
        <strain evidence="8 9">CC-CFT640</strain>
    </source>
</reference>
<keyword evidence="4 5" id="KW-0720">Serine protease</keyword>
<keyword evidence="9" id="KW-1185">Reference proteome</keyword>
<feature type="domain" description="Peptidase S8/S53" evidence="7">
    <location>
        <begin position="552"/>
        <end position="673"/>
    </location>
</feature>
<dbReference type="PRINTS" id="PR00723">
    <property type="entry name" value="SUBTILISIN"/>
</dbReference>
<dbReference type="RefSeq" id="WP_147847070.1">
    <property type="nucleotide sequence ID" value="NZ_VDUZ01000010.1"/>
</dbReference>
<dbReference type="Gene3D" id="3.40.50.200">
    <property type="entry name" value="Peptidase S8/S53 domain"/>
    <property type="match status" value="1"/>
</dbReference>
<dbReference type="SUPFAM" id="SSF52743">
    <property type="entry name" value="Subtilisin-like"/>
    <property type="match status" value="1"/>
</dbReference>
<dbReference type="InterPro" id="IPR050131">
    <property type="entry name" value="Peptidase_S8_subtilisin-like"/>
</dbReference>
<feature type="active site" description="Charge relay system" evidence="5">
    <location>
        <position position="300"/>
    </location>
</feature>
<dbReference type="EMBL" id="VDUZ01000010">
    <property type="protein sequence ID" value="TXL76806.1"/>
    <property type="molecule type" value="Genomic_DNA"/>
</dbReference>
<dbReference type="PROSITE" id="PS00138">
    <property type="entry name" value="SUBTILASE_SER"/>
    <property type="match status" value="1"/>
</dbReference>
<evidence type="ECO:0000259" key="7">
    <source>
        <dbReference type="Pfam" id="PF00082"/>
    </source>
</evidence>
<evidence type="ECO:0000256" key="5">
    <source>
        <dbReference type="PROSITE-ProRule" id="PRU01240"/>
    </source>
</evidence>
<keyword evidence="3 5" id="KW-0378">Hydrolase</keyword>
<dbReference type="InterPro" id="IPR036852">
    <property type="entry name" value="Peptidase_S8/S53_dom_sf"/>
</dbReference>
<feature type="active site" description="Charge relay system" evidence="5">
    <location>
        <position position="229"/>
    </location>
</feature>
<gene>
    <name evidence="8" type="ORF">FHP25_11510</name>
</gene>
<dbReference type="GO" id="GO:0006508">
    <property type="term" value="P:proteolysis"/>
    <property type="evidence" value="ECO:0007669"/>
    <property type="project" value="UniProtKB-KW"/>
</dbReference>
<dbReference type="AlphaFoldDB" id="A0A5C8PPP9"/>
<name>A0A5C8PPP9_9HYPH</name>
<keyword evidence="2 5" id="KW-0645">Protease</keyword>
<evidence type="ECO:0000256" key="3">
    <source>
        <dbReference type="ARBA" id="ARBA00022801"/>
    </source>
</evidence>
<evidence type="ECO:0000256" key="4">
    <source>
        <dbReference type="ARBA" id="ARBA00022825"/>
    </source>
</evidence>
<evidence type="ECO:0000313" key="9">
    <source>
        <dbReference type="Proteomes" id="UP000321638"/>
    </source>
</evidence>
<dbReference type="PANTHER" id="PTHR43806">
    <property type="entry name" value="PEPTIDASE S8"/>
    <property type="match status" value="1"/>
</dbReference>
<dbReference type="InterPro" id="IPR000209">
    <property type="entry name" value="Peptidase_S8/S53_dom"/>
</dbReference>
<feature type="domain" description="Peptidase S8/S53" evidence="7">
    <location>
        <begin position="221"/>
        <end position="415"/>
    </location>
</feature>
<feature type="region of interest" description="Disordered" evidence="6">
    <location>
        <begin position="574"/>
        <end position="594"/>
    </location>
</feature>
<evidence type="ECO:0000256" key="6">
    <source>
        <dbReference type="SAM" id="MobiDB-lite"/>
    </source>
</evidence>
<proteinExistence type="inferred from homology"/>
<sequence length="681" mass="71121">MAAKKKSTVKSAARRTRTPGSREGTPEAPAGASITSFWSDVLSSPTASTWLALAAKLANTPTMPAAAFALVSPPSSDRLGTRLSAIETLTTGESLKPMPWKVSTAMDPRLQLAVANAKSGKPGLALASTSGDEIAVIARVKSVSEWEALPDVVPGSTLGKTPDGSWIVTGRLPVRRAEAVRTDPVVLSLKASQPVHQALAATVQAMQVAPLPPQVRPDGARGVVVGIVDFGCDFMHRNFRKVDGSSRILTIWNQGAPALPSSPFGYGRRYDKPDIDAALKTSNPYQGLGYGPPHDPSGTHGTHVTDIAAGNGNGSGQPGVAHEADIIFVEAATSDIAWTGPKTLNQAFGDSVQLLEAVRFIFNEAGDRPCVCNLSLGTNGGPHDGTSLVEQGLDALAREKDNRAVVIAASNSQLDDIHTSGKVPRSGTHDIVIRQSQGGGSEFEMWYPGNRRLEVSLVTPDGTTFGPVQPGDNLPIGANDQIALFISSRLDDSNNHDNVIGIWLAEGLSGDDFTVRVRSLDDEAVDYHAWIERNDRAQASFANPVPTHTLGSISTGYETVVVGSYDAHKSALPLSNFSSSGPTRDGRNKPEVSAPGHAVVAAKSGTLDGVVRKSGTSMAAPAVTGLIALVLAEASRKGQSLSSGALRQKLLAHAAINPPAMAAGDWNSRYGSGRANGSSIP</sequence>
<evidence type="ECO:0000313" key="8">
    <source>
        <dbReference type="EMBL" id="TXL76806.1"/>
    </source>
</evidence>
<comment type="similarity">
    <text evidence="1 5">Belongs to the peptidase S8 family.</text>
</comment>
<dbReference type="GO" id="GO:0004252">
    <property type="term" value="F:serine-type endopeptidase activity"/>
    <property type="evidence" value="ECO:0007669"/>
    <property type="project" value="UniProtKB-UniRule"/>
</dbReference>
<dbReference type="Proteomes" id="UP000321638">
    <property type="component" value="Unassembled WGS sequence"/>
</dbReference>
<dbReference type="Gene3D" id="2.60.120.1290">
    <property type="match status" value="1"/>
</dbReference>
<accession>A0A5C8PPP9</accession>
<feature type="compositionally biased region" description="Basic residues" evidence="6">
    <location>
        <begin position="1"/>
        <end position="17"/>
    </location>
</feature>